<dbReference type="NCBIfam" id="TIGR00229">
    <property type="entry name" value="sensory_box"/>
    <property type="match status" value="4"/>
</dbReference>
<organism evidence="8">
    <name type="scientific">Dyadobacter sp. 676</name>
    <dbReference type="NCBI Taxonomy" id="3088362"/>
    <lineage>
        <taxon>Bacteria</taxon>
        <taxon>Pseudomonadati</taxon>
        <taxon>Bacteroidota</taxon>
        <taxon>Cytophagia</taxon>
        <taxon>Cytophagales</taxon>
        <taxon>Spirosomataceae</taxon>
        <taxon>Dyadobacter</taxon>
    </lineage>
</organism>
<dbReference type="SMART" id="SM00086">
    <property type="entry name" value="PAC"/>
    <property type="match status" value="3"/>
</dbReference>
<keyword evidence="3" id="KW-0597">Phosphoprotein</keyword>
<dbReference type="EC" id="2.7.13.3" evidence="2"/>
<keyword evidence="5" id="KW-0418">Kinase</keyword>
<name>A0AAU8FFT1_9BACT</name>
<dbReference type="InterPro" id="IPR013655">
    <property type="entry name" value="PAS_fold_3"/>
</dbReference>
<feature type="domain" description="PAS" evidence="6">
    <location>
        <begin position="813"/>
        <end position="886"/>
    </location>
</feature>
<evidence type="ECO:0000256" key="3">
    <source>
        <dbReference type="ARBA" id="ARBA00022553"/>
    </source>
</evidence>
<dbReference type="InterPro" id="IPR013767">
    <property type="entry name" value="PAS_fold"/>
</dbReference>
<dbReference type="PANTHER" id="PTHR43304:SF1">
    <property type="entry name" value="PAC DOMAIN-CONTAINING PROTEIN"/>
    <property type="match status" value="1"/>
</dbReference>
<accession>A0AAU8FFT1</accession>
<evidence type="ECO:0000256" key="2">
    <source>
        <dbReference type="ARBA" id="ARBA00012438"/>
    </source>
</evidence>
<dbReference type="CDD" id="cd00130">
    <property type="entry name" value="PAS"/>
    <property type="match status" value="3"/>
</dbReference>
<evidence type="ECO:0000256" key="5">
    <source>
        <dbReference type="ARBA" id="ARBA00022777"/>
    </source>
</evidence>
<feature type="domain" description="PAC" evidence="7">
    <location>
        <begin position="760"/>
        <end position="812"/>
    </location>
</feature>
<dbReference type="PROSITE" id="PS50112">
    <property type="entry name" value="PAS"/>
    <property type="match status" value="2"/>
</dbReference>
<dbReference type="EMBL" id="CP159289">
    <property type="protein sequence ID" value="XCH23375.1"/>
    <property type="molecule type" value="Genomic_DNA"/>
</dbReference>
<dbReference type="RefSeq" id="WP_353718701.1">
    <property type="nucleotide sequence ID" value="NZ_CP159289.1"/>
</dbReference>
<dbReference type="InterPro" id="IPR035965">
    <property type="entry name" value="PAS-like_dom_sf"/>
</dbReference>
<dbReference type="SMART" id="SM00065">
    <property type="entry name" value="GAF"/>
    <property type="match status" value="1"/>
</dbReference>
<protein>
    <recommendedName>
        <fullName evidence="2">histidine kinase</fullName>
        <ecNumber evidence="2">2.7.13.3</ecNumber>
    </recommendedName>
</protein>
<gene>
    <name evidence="8" type="ORF">ABV298_24085</name>
</gene>
<sequence length="971" mass="111094">MASPSHLDGELFPVNPPDCQTFLASFAQATWEADVSGQVITDSPSWRAYTGQTFTEFSGMGWANAISPGDRAEVIHSWREAVARLEAFSAEFRVKSADDSWRWCNMQAAPIPNADGSIKNWLAIFTDMEGGGRHKADEKLHQATLDSSMDMIQVFKAVRDEAGEIVDFTWILNNHASEKFYGDVIGKSLLQLQPGVVQEGIFDAFKHVVETGVPQQYEKHYVHEQFNGWFHQSVVKLNDGVATTTSDITKLKITEQQLRVAKENLQTTLDSSQYVIQAFTAVRNEAGKIIDFVWVFTNRTWNQLYGEMAGKSLLQENPGVIEAGLFDKFVQVTEEGTIIDHEQYYSHEQFNGQWFHQTLVKMGDGFVMNTEDITQRKKDEAEILRLKDEIAERATDRYQTIFNSIDEGFCIYELIYNEKGKLVDLEWIEVNPAYEKQTGLKDVVGKRHSDLLLDTEDYWYEIYQTVSETGEPNHFDQWHQPTARWYRTYATRIGDANTRRVAVVFDDITERKQREEQQKFLLSLSDEFRELTDGVSIKEHAVKMLAEHLGLDRCWVSEVFEAEGFSTVGPEQVRPGLSPMSGVFQLSDYPETMRQLMTELMMVEDSAADPRFGEAEKLLLSSINLCALLVVPLRRGGQQVIWALAAAMSTPRRWTQIEQALMEDVAERTWEAVERAETEQQVRESEKRLRIATEAADMATWEWDLVRNRVVWNERHFQIFGLEPGGDPVRPETFFEHVHPADRERVDQLLRESLARDVEFDTEFRAILEDGSERWMSGYGRVMEWSGDQPVSMSGVMFDVTARRQAEQDLQHSQARQSAILESAKDYAIIALDLDLRVNHWNAGAEYMLGYSEEEIIGQSGEIFFVPEDRAKGAHEIEKENAIKDGRATNERWHLRKDGSRFYASGVTRPLLNEDGTVIGLLKVMRDLTHEKRSEDALKEASKRKTNSWRCLRTSCGIPSQRCAMGLQYSN</sequence>
<dbReference type="InterPro" id="IPR003018">
    <property type="entry name" value="GAF"/>
</dbReference>
<dbReference type="PROSITE" id="PS50113">
    <property type="entry name" value="PAC"/>
    <property type="match status" value="2"/>
</dbReference>
<dbReference type="SUPFAM" id="SSF55781">
    <property type="entry name" value="GAF domain-like"/>
    <property type="match status" value="1"/>
</dbReference>
<evidence type="ECO:0000256" key="4">
    <source>
        <dbReference type="ARBA" id="ARBA00022679"/>
    </source>
</evidence>
<proteinExistence type="predicted"/>
<dbReference type="InterPro" id="IPR029016">
    <property type="entry name" value="GAF-like_dom_sf"/>
</dbReference>
<dbReference type="SMART" id="SM00091">
    <property type="entry name" value="PAS"/>
    <property type="match status" value="4"/>
</dbReference>
<evidence type="ECO:0000313" key="8">
    <source>
        <dbReference type="EMBL" id="XCH23375.1"/>
    </source>
</evidence>
<comment type="catalytic activity">
    <reaction evidence="1">
        <text>ATP + protein L-histidine = ADP + protein N-phospho-L-histidine.</text>
        <dbReference type="EC" id="2.7.13.3"/>
    </reaction>
</comment>
<dbReference type="Gene3D" id="2.10.70.100">
    <property type="match status" value="1"/>
</dbReference>
<dbReference type="InterPro" id="IPR000700">
    <property type="entry name" value="PAS-assoc_C"/>
</dbReference>
<dbReference type="Pfam" id="PF08447">
    <property type="entry name" value="PAS_3"/>
    <property type="match status" value="2"/>
</dbReference>
<feature type="domain" description="PAS" evidence="6">
    <location>
        <begin position="685"/>
        <end position="757"/>
    </location>
</feature>
<reference evidence="8" key="1">
    <citation type="submission" date="2024-06" db="EMBL/GenBank/DDBJ databases">
        <title>Sequencing and assembly of the genome of Dyadobacter sp. strain 676, a symbiont of Cyamopsis tetragonoloba.</title>
        <authorList>
            <person name="Guro P."/>
            <person name="Sazanova A."/>
            <person name="Kuznetsova I."/>
            <person name="Belimov A."/>
            <person name="Safronova V."/>
        </authorList>
    </citation>
    <scope>NUCLEOTIDE SEQUENCE</scope>
    <source>
        <strain evidence="8">676</strain>
    </source>
</reference>
<dbReference type="GO" id="GO:0004673">
    <property type="term" value="F:protein histidine kinase activity"/>
    <property type="evidence" value="ECO:0007669"/>
    <property type="project" value="UniProtKB-EC"/>
</dbReference>
<dbReference type="GO" id="GO:0006355">
    <property type="term" value="P:regulation of DNA-templated transcription"/>
    <property type="evidence" value="ECO:0007669"/>
    <property type="project" value="InterPro"/>
</dbReference>
<dbReference type="Gene3D" id="3.30.450.40">
    <property type="match status" value="1"/>
</dbReference>
<keyword evidence="4" id="KW-0808">Transferase</keyword>
<feature type="domain" description="PAC" evidence="7">
    <location>
        <begin position="888"/>
        <end position="940"/>
    </location>
</feature>
<dbReference type="Gene3D" id="3.30.450.20">
    <property type="entry name" value="PAS domain"/>
    <property type="match status" value="6"/>
</dbReference>
<dbReference type="SUPFAM" id="SSF55785">
    <property type="entry name" value="PYP-like sensor domain (PAS domain)"/>
    <property type="match status" value="6"/>
</dbReference>
<dbReference type="InterPro" id="IPR001610">
    <property type="entry name" value="PAC"/>
</dbReference>
<dbReference type="PANTHER" id="PTHR43304">
    <property type="entry name" value="PHYTOCHROME-LIKE PROTEIN CPH1"/>
    <property type="match status" value="1"/>
</dbReference>
<dbReference type="InterPro" id="IPR052162">
    <property type="entry name" value="Sensor_kinase/Photoreceptor"/>
</dbReference>
<dbReference type="AlphaFoldDB" id="A0AAU8FFT1"/>
<evidence type="ECO:0000259" key="7">
    <source>
        <dbReference type="PROSITE" id="PS50113"/>
    </source>
</evidence>
<dbReference type="Pfam" id="PF01590">
    <property type="entry name" value="GAF"/>
    <property type="match status" value="1"/>
</dbReference>
<dbReference type="Pfam" id="PF13188">
    <property type="entry name" value="PAS_8"/>
    <property type="match status" value="1"/>
</dbReference>
<evidence type="ECO:0000256" key="1">
    <source>
        <dbReference type="ARBA" id="ARBA00000085"/>
    </source>
</evidence>
<dbReference type="Pfam" id="PF00989">
    <property type="entry name" value="PAS"/>
    <property type="match status" value="1"/>
</dbReference>
<dbReference type="InterPro" id="IPR000014">
    <property type="entry name" value="PAS"/>
</dbReference>
<evidence type="ECO:0000259" key="6">
    <source>
        <dbReference type="PROSITE" id="PS50112"/>
    </source>
</evidence>